<comment type="caution">
    <text evidence="2">The sequence shown here is derived from an EMBL/GenBank/DDBJ whole genome shotgun (WGS) entry which is preliminary data.</text>
</comment>
<dbReference type="Proteomes" id="UP000655830">
    <property type="component" value="Unassembled WGS sequence"/>
</dbReference>
<gene>
    <name evidence="2" type="ORF">H8718_16175</name>
</gene>
<sequence length="438" mass="48658">MKPKNYEVLMDIYMGVLNAPAIQFTTEDFGMCQITFSLLEDRITPYNLSNCIVRMVINGQQQDCTISDANNGKAEIVLLQSMFTEVGHVFAELQIYDATNQTMRLTTPTFKYTVRKSLMDDNTVQADANYSILQNMILEVSSADEVAKQAKKTAESAMTTANKAESKANQIMSNGDYAKEQGDYAKAEGDRLQGMLTLGGAPQTKFDFIKNSSIGIVDTVSKTDGQIKISDTFDYSDSFVFGFKYIANSYAINGANRFLFNLKNDNLIVSCIQLGDASGIIGGFSLDIRRNDNTIVFQGRALFKVEKNVPHQVLFALKDNVPSFFFDGELITFSGDGLYKVESNFPNGIFIGGNARPFDGKLIYNFYNYSIPAPQEIEHSFSVLNNSPSIKELRTTDSTGKTSILKLASDEDHVEMSTGRTLREEYMGVLKTMGKDFT</sequence>
<organism evidence="2 3">
    <name type="scientific">Zhenhengia yiwuensis</name>
    <dbReference type="NCBI Taxonomy" id="2763666"/>
    <lineage>
        <taxon>Bacteria</taxon>
        <taxon>Bacillati</taxon>
        <taxon>Bacillota</taxon>
        <taxon>Clostridia</taxon>
        <taxon>Lachnospirales</taxon>
        <taxon>Lachnospiraceae</taxon>
        <taxon>Zhenhengia</taxon>
    </lineage>
</organism>
<accession>A0A926EK36</accession>
<dbReference type="AlphaFoldDB" id="A0A926EK36"/>
<keyword evidence="3" id="KW-1185">Reference proteome</keyword>
<reference evidence="2" key="1">
    <citation type="submission" date="2020-08" db="EMBL/GenBank/DDBJ databases">
        <title>Genome public.</title>
        <authorList>
            <person name="Liu C."/>
            <person name="Sun Q."/>
        </authorList>
    </citation>
    <scope>NUCLEOTIDE SEQUENCE</scope>
    <source>
        <strain evidence="2">NSJ-12</strain>
    </source>
</reference>
<dbReference type="RefSeq" id="WP_249333769.1">
    <property type="nucleotide sequence ID" value="NZ_JACRSY010000036.1"/>
</dbReference>
<dbReference type="Pfam" id="PF10651">
    <property type="entry name" value="BppU_N"/>
    <property type="match status" value="1"/>
</dbReference>
<proteinExistence type="predicted"/>
<name>A0A926EK36_9FIRM</name>
<dbReference type="InterPro" id="IPR018913">
    <property type="entry name" value="BppU_N"/>
</dbReference>
<dbReference type="EMBL" id="JACRSY010000036">
    <property type="protein sequence ID" value="MBC8581054.1"/>
    <property type="molecule type" value="Genomic_DNA"/>
</dbReference>
<evidence type="ECO:0000259" key="1">
    <source>
        <dbReference type="Pfam" id="PF10651"/>
    </source>
</evidence>
<evidence type="ECO:0000313" key="2">
    <source>
        <dbReference type="EMBL" id="MBC8581054.1"/>
    </source>
</evidence>
<protein>
    <submittedName>
        <fullName evidence="2">BppU family phage baseplate upper protein</fullName>
    </submittedName>
</protein>
<feature type="domain" description="BppU N-terminal" evidence="1">
    <location>
        <begin position="18"/>
        <end position="126"/>
    </location>
</feature>
<evidence type="ECO:0000313" key="3">
    <source>
        <dbReference type="Proteomes" id="UP000655830"/>
    </source>
</evidence>
<dbReference type="Gene3D" id="2.60.40.3350">
    <property type="match status" value="1"/>
</dbReference>
<feature type="non-terminal residue" evidence="2">
    <location>
        <position position="438"/>
    </location>
</feature>